<evidence type="ECO:0000313" key="4">
    <source>
        <dbReference type="Proteomes" id="UP000318624"/>
    </source>
</evidence>
<proteinExistence type="predicted"/>
<organism evidence="3 4">
    <name type="scientific">Mycobacterium phage Mahavrat</name>
    <dbReference type="NCBI Taxonomy" id="2591129"/>
    <lineage>
        <taxon>Viruses</taxon>
        <taxon>Duplodnaviria</taxon>
        <taxon>Heunggongvirae</taxon>
        <taxon>Uroviricota</taxon>
        <taxon>Caudoviricetes</taxon>
        <taxon>Gracegardnervirinae</taxon>
        <taxon>Cheoctovirus</taxon>
        <taxon>Cheoctovirus mahavrat</taxon>
    </lineage>
</organism>
<dbReference type="Proteomes" id="UP000318624">
    <property type="component" value="Segment"/>
</dbReference>
<dbReference type="GO" id="GO:0003677">
    <property type="term" value="F:DNA binding"/>
    <property type="evidence" value="ECO:0007669"/>
    <property type="project" value="InterPro"/>
</dbReference>
<name>A0A515ML89_9CAUD</name>
<sequence length="294" mass="32341">MSELQPTGDQSPFDAGRIPCPQGGEDRWSARWLMEQMGYSSWQKFEPIIERAKTAAASEGYNVRIQFNQTDKLAGHRSQGGGNQQKDYLLTRFAAYLVAMNGQPSKPEVAAAQTYFAVKTRQAEVQPAIPDITTPEGLLAMTEMFADTARKLVAVESEKKMLAAAIERDAPLVAKAEAHTGSDSDVHRQEFAREVQAWGTKQGIEIKQADVLRFLGHIGLFIRGERSDTGHATADALKRGLAFTHKDVARNGYAYAVGKLTPSGQDYAWKRITKYVEANGSLELPRELRGGDPA</sequence>
<evidence type="ECO:0000256" key="1">
    <source>
        <dbReference type="SAM" id="MobiDB-lite"/>
    </source>
</evidence>
<dbReference type="GeneID" id="60330851"/>
<dbReference type="RefSeq" id="YP_009959309.1">
    <property type="nucleotide sequence ID" value="NC_051679.1"/>
</dbReference>
<dbReference type="EMBL" id="MK967397">
    <property type="protein sequence ID" value="QDM57428.1"/>
    <property type="molecule type" value="Genomic_DNA"/>
</dbReference>
<dbReference type="Pfam" id="PF03374">
    <property type="entry name" value="ANT"/>
    <property type="match status" value="1"/>
</dbReference>
<protein>
    <submittedName>
        <fullName evidence="3">Antirepressor</fullName>
    </submittedName>
</protein>
<accession>A0A515ML89</accession>
<keyword evidence="4" id="KW-1185">Reference proteome</keyword>
<evidence type="ECO:0000313" key="3">
    <source>
        <dbReference type="EMBL" id="QDM57428.1"/>
    </source>
</evidence>
<reference evidence="3 4" key="1">
    <citation type="submission" date="2019-05" db="EMBL/GenBank/DDBJ databases">
        <authorList>
            <person name="Patel D."/>
            <person name="Jones M.J."/>
            <person name="Williams H.E."/>
            <person name="Harmon A.N."/>
            <person name="Tarter E.D."/>
            <person name="Gaekle K.N."/>
            <person name="Maryyam S."/>
            <person name="Gaffney B.L."/>
            <person name="Staples A.K."/>
            <person name="King R.A."/>
            <person name="Rinehart C.A."/>
            <person name="Rowland N.S."/>
            <person name="Garlena R.A."/>
            <person name="Russell D.A."/>
            <person name="Pope W.H."/>
            <person name="Jacobs-Sera D."/>
            <person name="Hendrix R.W."/>
            <person name="Hatfull G.F."/>
        </authorList>
    </citation>
    <scope>NUCLEOTIDE SEQUENCE [LARGE SCALE GENOMIC DNA]</scope>
</reference>
<feature type="region of interest" description="Disordered" evidence="1">
    <location>
        <begin position="1"/>
        <end position="21"/>
    </location>
</feature>
<dbReference type="KEGG" id="vg:60330851"/>
<gene>
    <name evidence="3" type="primary">44</name>
    <name evidence="3" type="ORF">SEA_MAHAVRAT_44</name>
</gene>
<feature type="domain" description="Antirepressor protein C-terminal" evidence="2">
    <location>
        <begin position="164"/>
        <end position="274"/>
    </location>
</feature>
<feature type="compositionally biased region" description="Polar residues" evidence="1">
    <location>
        <begin position="1"/>
        <end position="10"/>
    </location>
</feature>
<dbReference type="InterPro" id="IPR005039">
    <property type="entry name" value="Ant_C"/>
</dbReference>
<evidence type="ECO:0000259" key="2">
    <source>
        <dbReference type="Pfam" id="PF03374"/>
    </source>
</evidence>